<accession>A0A0E9X2R2</accession>
<evidence type="ECO:0000313" key="1">
    <source>
        <dbReference type="EMBL" id="JAH97017.1"/>
    </source>
</evidence>
<protein>
    <submittedName>
        <fullName evidence="1">Uncharacterized protein</fullName>
    </submittedName>
</protein>
<reference evidence="1" key="1">
    <citation type="submission" date="2014-11" db="EMBL/GenBank/DDBJ databases">
        <authorList>
            <person name="Amaro Gonzalez C."/>
        </authorList>
    </citation>
    <scope>NUCLEOTIDE SEQUENCE</scope>
</reference>
<reference evidence="1" key="2">
    <citation type="journal article" date="2015" name="Fish Shellfish Immunol.">
        <title>Early steps in the European eel (Anguilla anguilla)-Vibrio vulnificus interaction in the gills: Role of the RtxA13 toxin.</title>
        <authorList>
            <person name="Callol A."/>
            <person name="Pajuelo D."/>
            <person name="Ebbesson L."/>
            <person name="Teles M."/>
            <person name="MacKenzie S."/>
            <person name="Amaro C."/>
        </authorList>
    </citation>
    <scope>NUCLEOTIDE SEQUENCE</scope>
</reference>
<proteinExistence type="predicted"/>
<dbReference type="EMBL" id="GBXM01011560">
    <property type="protein sequence ID" value="JAH97017.1"/>
    <property type="molecule type" value="Transcribed_RNA"/>
</dbReference>
<name>A0A0E9X2R2_ANGAN</name>
<dbReference type="AlphaFoldDB" id="A0A0E9X2R2"/>
<sequence>MAHALCVYSMAYQKGLSWTIVSQINKASEWIMVHLCRDFEYVKYDYCLFGIVGGMQESQKKG</sequence>
<organism evidence="1">
    <name type="scientific">Anguilla anguilla</name>
    <name type="common">European freshwater eel</name>
    <name type="synonym">Muraena anguilla</name>
    <dbReference type="NCBI Taxonomy" id="7936"/>
    <lineage>
        <taxon>Eukaryota</taxon>
        <taxon>Metazoa</taxon>
        <taxon>Chordata</taxon>
        <taxon>Craniata</taxon>
        <taxon>Vertebrata</taxon>
        <taxon>Euteleostomi</taxon>
        <taxon>Actinopterygii</taxon>
        <taxon>Neopterygii</taxon>
        <taxon>Teleostei</taxon>
        <taxon>Anguilliformes</taxon>
        <taxon>Anguillidae</taxon>
        <taxon>Anguilla</taxon>
    </lineage>
</organism>